<evidence type="ECO:0000256" key="1">
    <source>
        <dbReference type="SAM" id="MobiDB-lite"/>
    </source>
</evidence>
<feature type="compositionally biased region" description="Basic and acidic residues" evidence="1">
    <location>
        <begin position="10"/>
        <end position="22"/>
    </location>
</feature>
<organism evidence="2 3">
    <name type="scientific">Noviherbaspirillum cavernae</name>
    <dbReference type="NCBI Taxonomy" id="2320862"/>
    <lineage>
        <taxon>Bacteria</taxon>
        <taxon>Pseudomonadati</taxon>
        <taxon>Pseudomonadota</taxon>
        <taxon>Betaproteobacteria</taxon>
        <taxon>Burkholderiales</taxon>
        <taxon>Oxalobacteraceae</taxon>
        <taxon>Noviherbaspirillum</taxon>
    </lineage>
</organism>
<evidence type="ECO:0000313" key="3">
    <source>
        <dbReference type="Proteomes" id="UP000285190"/>
    </source>
</evidence>
<dbReference type="AlphaFoldDB" id="A0A418X186"/>
<accession>A0A418X186</accession>
<comment type="caution">
    <text evidence="2">The sequence shown here is derived from an EMBL/GenBank/DDBJ whole genome shotgun (WGS) entry which is preliminary data.</text>
</comment>
<proteinExistence type="predicted"/>
<gene>
    <name evidence="2" type="ORF">D3870_09480</name>
</gene>
<keyword evidence="3" id="KW-1185">Reference proteome</keyword>
<sequence>MATSHSASMSKEELIHHSRDSKTSVSSQKEFKLHELAMLSFSPIIRVVQHWWLQRAERHYLICADVEQQRAREAQMNVAYYQKRAALARSARN</sequence>
<dbReference type="EMBL" id="QYUN01000002">
    <property type="protein sequence ID" value="RJG06210.1"/>
    <property type="molecule type" value="Genomic_DNA"/>
</dbReference>
<feature type="region of interest" description="Disordered" evidence="1">
    <location>
        <begin position="1"/>
        <end position="27"/>
    </location>
</feature>
<protein>
    <submittedName>
        <fullName evidence="2">Uncharacterized protein</fullName>
    </submittedName>
</protein>
<name>A0A418X186_9BURK</name>
<reference evidence="2 3" key="1">
    <citation type="submission" date="2018-09" db="EMBL/GenBank/DDBJ databases">
        <authorList>
            <person name="Zhu H."/>
        </authorList>
    </citation>
    <scope>NUCLEOTIDE SEQUENCE [LARGE SCALE GENOMIC DNA]</scope>
    <source>
        <strain evidence="2 3">K2R10-39</strain>
    </source>
</reference>
<evidence type="ECO:0000313" key="2">
    <source>
        <dbReference type="EMBL" id="RJG06210.1"/>
    </source>
</evidence>
<dbReference type="Proteomes" id="UP000285190">
    <property type="component" value="Unassembled WGS sequence"/>
</dbReference>